<feature type="binding site" evidence="1">
    <location>
        <position position="126"/>
    </location>
    <ligand>
        <name>Mg(2+)</name>
        <dbReference type="ChEBI" id="CHEBI:18420"/>
        <label>1</label>
    </ligand>
</feature>
<feature type="binding site" evidence="1">
    <location>
        <position position="29"/>
    </location>
    <ligand>
        <name>Mg(2+)</name>
        <dbReference type="ChEBI" id="CHEBI:18420"/>
        <label>4</label>
    </ligand>
</feature>
<evidence type="ECO:0000256" key="1">
    <source>
        <dbReference type="HAMAP-Rule" id="MF_02128"/>
    </source>
</evidence>
<proteinExistence type="inferred from homology"/>
<evidence type="ECO:0000259" key="2">
    <source>
        <dbReference type="Pfam" id="PF00586"/>
    </source>
</evidence>
<dbReference type="PANTHER" id="PTHR30270:SF0">
    <property type="entry name" value="THIAMINE-MONOPHOSPHATE KINASE"/>
    <property type="match status" value="1"/>
</dbReference>
<feature type="binding site" evidence="1">
    <location>
        <position position="42"/>
    </location>
    <ligand>
        <name>Mg(2+)</name>
        <dbReference type="ChEBI" id="CHEBI:18420"/>
        <label>4</label>
    </ligand>
</feature>
<keyword evidence="1" id="KW-0784">Thiamine biosynthesis</keyword>
<dbReference type="UniPathway" id="UPA00060">
    <property type="reaction ID" value="UER00142"/>
</dbReference>
<dbReference type="InterPro" id="IPR036921">
    <property type="entry name" value="PurM-like_N_sf"/>
</dbReference>
<feature type="binding site" evidence="1">
    <location>
        <position position="295"/>
    </location>
    <ligand>
        <name>substrate</name>
    </ligand>
</feature>
<keyword evidence="1" id="KW-0067">ATP-binding</keyword>
<feature type="binding site" evidence="1">
    <location>
        <position position="73"/>
    </location>
    <ligand>
        <name>Mg(2+)</name>
        <dbReference type="ChEBI" id="CHEBI:18420"/>
        <label>3</label>
    </ligand>
</feature>
<dbReference type="Gene3D" id="3.30.1330.10">
    <property type="entry name" value="PurM-like, N-terminal domain"/>
    <property type="match status" value="1"/>
</dbReference>
<dbReference type="InterPro" id="IPR010918">
    <property type="entry name" value="PurM-like_C_dom"/>
</dbReference>
<feature type="binding site" evidence="1">
    <location>
        <position position="44"/>
    </location>
    <ligand>
        <name>Mg(2+)</name>
        <dbReference type="ChEBI" id="CHEBI:18420"/>
        <label>1</label>
    </ligand>
</feature>
<comment type="miscellaneous">
    <text evidence="1">Reaction mechanism of ThiL seems to utilize a direct, inline transfer of the gamma-phosphate of ATP to TMP rather than a phosphorylated enzyme intermediate.</text>
</comment>
<feature type="domain" description="PurM-like C-terminal" evidence="3">
    <location>
        <begin position="155"/>
        <end position="266"/>
    </location>
</feature>
<keyword evidence="1 4" id="KW-0418">Kinase</keyword>
<feature type="binding site" evidence="1">
    <location>
        <position position="43"/>
    </location>
    <ligand>
        <name>Mg(2+)</name>
        <dbReference type="ChEBI" id="CHEBI:18420"/>
        <label>1</label>
    </ligand>
</feature>
<dbReference type="GO" id="GO:0009228">
    <property type="term" value="P:thiamine biosynthetic process"/>
    <property type="evidence" value="ECO:0007669"/>
    <property type="project" value="UniProtKB-KW"/>
</dbReference>
<keyword evidence="1" id="KW-0547">Nucleotide-binding</keyword>
<gene>
    <name evidence="1 4" type="primary">thiL</name>
    <name evidence="4" type="ORF">EJO69_04120</name>
</gene>
<evidence type="ECO:0000313" key="5">
    <source>
        <dbReference type="Proteomes" id="UP000270021"/>
    </source>
</evidence>
<dbReference type="Pfam" id="PF02769">
    <property type="entry name" value="AIRS_C"/>
    <property type="match status" value="1"/>
</dbReference>
<dbReference type="NCBIfam" id="TIGR01379">
    <property type="entry name" value="thiL"/>
    <property type="match status" value="1"/>
</dbReference>
<protein>
    <recommendedName>
        <fullName evidence="1">Thiamine-monophosphate kinase</fullName>
        <shortName evidence="1">TMP kinase</shortName>
        <shortName evidence="1">Thiamine-phosphate kinase</shortName>
        <ecNumber evidence="1">2.7.4.16</ecNumber>
    </recommendedName>
</protein>
<comment type="function">
    <text evidence="1">Catalyzes the ATP-dependent phosphorylation of thiamine-monophosphate (TMP) to form thiamine-pyrophosphate (TPP), the active form of vitamin B1.</text>
</comment>
<dbReference type="PANTHER" id="PTHR30270">
    <property type="entry name" value="THIAMINE-MONOPHOSPHATE KINASE"/>
    <property type="match status" value="1"/>
</dbReference>
<sequence>MASMSEDDLLTVISRHLPASTATVPTGDDCAVLSPAGDVAISTDILVEGVHFRTDWSSAEDVGWRCVMHNVADAAAMRARPMSLVVAMVIPEGLATEWVEGFSKGLRQACDHIADQTGPIAIDGGDMSRGPAIMAAGTVVGDMEGREPVLRSGARPGDLLIHTGNLGASAHGLALLEAGETGSEADLFRRPVPPVALALSVPARAMMDVSDGLVRDARRMAAASGVSIALDSDRVAAAASPGASLHEALTGGEDHGFLAALPPGDVPEGWSIVGSIHAGAGVTVDGADLGELGGWDHFTA</sequence>
<keyword evidence="1 4" id="KW-0808">Transferase</keyword>
<dbReference type="PIRSF" id="PIRSF005303">
    <property type="entry name" value="Thiam_monoph_kin"/>
    <property type="match status" value="1"/>
</dbReference>
<dbReference type="KEGG" id="fsl:EJO69_04120"/>
<dbReference type="OrthoDB" id="9802811at2"/>
<keyword evidence="1" id="KW-0479">Metal-binding</keyword>
<feature type="binding site" evidence="1">
    <location>
        <position position="73"/>
    </location>
    <ligand>
        <name>Mg(2+)</name>
        <dbReference type="ChEBI" id="CHEBI:18420"/>
        <label>2</label>
    </ligand>
</feature>
<dbReference type="GO" id="GO:0000287">
    <property type="term" value="F:magnesium ion binding"/>
    <property type="evidence" value="ECO:0007669"/>
    <property type="project" value="UniProtKB-UniRule"/>
</dbReference>
<dbReference type="CDD" id="cd02194">
    <property type="entry name" value="ThiL"/>
    <property type="match status" value="1"/>
</dbReference>
<dbReference type="GO" id="GO:0005524">
    <property type="term" value="F:ATP binding"/>
    <property type="evidence" value="ECO:0007669"/>
    <property type="project" value="UniProtKB-UniRule"/>
</dbReference>
<comment type="pathway">
    <text evidence="1">Cofactor biosynthesis; thiamine diphosphate biosynthesis; thiamine diphosphate from thiamine phosphate: step 1/1.</text>
</comment>
<feature type="binding site" evidence="1">
    <location>
        <position position="73"/>
    </location>
    <ligand>
        <name>Mg(2+)</name>
        <dbReference type="ChEBI" id="CHEBI:18420"/>
        <label>4</label>
    </ligand>
</feature>
<dbReference type="HAMAP" id="MF_02128">
    <property type="entry name" value="TMP_kinase"/>
    <property type="match status" value="1"/>
</dbReference>
<keyword evidence="5" id="KW-1185">Reference proteome</keyword>
<dbReference type="InterPro" id="IPR036676">
    <property type="entry name" value="PurM-like_C_sf"/>
</dbReference>
<dbReference type="EC" id="2.7.4.16" evidence="1"/>
<comment type="caution">
    <text evidence="1">Lacks conserved residue(s) required for the propagation of feature annotation.</text>
</comment>
<dbReference type="Pfam" id="PF00586">
    <property type="entry name" value="AIRS"/>
    <property type="match status" value="1"/>
</dbReference>
<feature type="binding site" evidence="1">
    <location>
        <position position="29"/>
    </location>
    <ligand>
        <name>Mg(2+)</name>
        <dbReference type="ChEBI" id="CHEBI:18420"/>
        <label>3</label>
    </ligand>
</feature>
<feature type="binding site" evidence="1">
    <location>
        <position position="210"/>
    </location>
    <ligand>
        <name>ATP</name>
        <dbReference type="ChEBI" id="CHEBI:30616"/>
    </ligand>
</feature>
<keyword evidence="1" id="KW-0460">Magnesium</keyword>
<reference evidence="4 5" key="1">
    <citation type="submission" date="2018-12" db="EMBL/GenBank/DDBJ databases">
        <title>Complete genome sequence of Flaviflexus salsibiostraticola KCTC 33148.</title>
        <authorList>
            <person name="Bae J.-W."/>
        </authorList>
    </citation>
    <scope>NUCLEOTIDE SEQUENCE [LARGE SCALE GENOMIC DNA]</scope>
    <source>
        <strain evidence="4 5">KCTC 33148</strain>
    </source>
</reference>
<comment type="catalytic activity">
    <reaction evidence="1">
        <text>thiamine phosphate + ATP = thiamine diphosphate + ADP</text>
        <dbReference type="Rhea" id="RHEA:15913"/>
        <dbReference type="ChEBI" id="CHEBI:30616"/>
        <dbReference type="ChEBI" id="CHEBI:37575"/>
        <dbReference type="ChEBI" id="CHEBI:58937"/>
        <dbReference type="ChEBI" id="CHEBI:456216"/>
        <dbReference type="EC" id="2.7.4.16"/>
    </reaction>
</comment>
<feature type="binding site" evidence="1">
    <location>
        <position position="44"/>
    </location>
    <ligand>
        <name>Mg(2+)</name>
        <dbReference type="ChEBI" id="CHEBI:18420"/>
        <label>2</label>
    </ligand>
</feature>
<dbReference type="AlphaFoldDB" id="A0A3Q8WUP1"/>
<feature type="binding site" evidence="1">
    <location>
        <position position="51"/>
    </location>
    <ligand>
        <name>substrate</name>
    </ligand>
</feature>
<evidence type="ECO:0000259" key="3">
    <source>
        <dbReference type="Pfam" id="PF02769"/>
    </source>
</evidence>
<evidence type="ECO:0000313" key="4">
    <source>
        <dbReference type="EMBL" id="AZN29583.1"/>
    </source>
</evidence>
<feature type="binding site" evidence="1">
    <location>
        <position position="253"/>
    </location>
    <ligand>
        <name>substrate</name>
    </ligand>
</feature>
<dbReference type="Proteomes" id="UP000270021">
    <property type="component" value="Chromosome"/>
</dbReference>
<organism evidence="4 5">
    <name type="scientific">Flaviflexus salsibiostraticola</name>
    <dbReference type="NCBI Taxonomy" id="1282737"/>
    <lineage>
        <taxon>Bacteria</taxon>
        <taxon>Bacillati</taxon>
        <taxon>Actinomycetota</taxon>
        <taxon>Actinomycetes</taxon>
        <taxon>Actinomycetales</taxon>
        <taxon>Actinomycetaceae</taxon>
        <taxon>Flaviflexus</taxon>
    </lineage>
</organism>
<feature type="binding site" evidence="1">
    <location>
        <begin position="125"/>
        <end position="126"/>
    </location>
    <ligand>
        <name>ATP</name>
        <dbReference type="ChEBI" id="CHEBI:30616"/>
    </ligand>
</feature>
<dbReference type="Gene3D" id="3.90.650.10">
    <property type="entry name" value="PurM-like C-terminal domain"/>
    <property type="match status" value="1"/>
</dbReference>
<dbReference type="EMBL" id="CP034438">
    <property type="protein sequence ID" value="AZN29583.1"/>
    <property type="molecule type" value="Genomic_DNA"/>
</dbReference>
<feature type="binding site" evidence="1">
    <location>
        <position position="151"/>
    </location>
    <ligand>
        <name>ATP</name>
        <dbReference type="ChEBI" id="CHEBI:30616"/>
    </ligand>
</feature>
<name>A0A3Q8WUP1_9ACTO</name>
<feature type="binding site" evidence="1">
    <location>
        <position position="208"/>
    </location>
    <ligand>
        <name>Mg(2+)</name>
        <dbReference type="ChEBI" id="CHEBI:18420"/>
        <label>3</label>
    </ligand>
</feature>
<dbReference type="InterPro" id="IPR006283">
    <property type="entry name" value="ThiL-like"/>
</dbReference>
<dbReference type="InterPro" id="IPR016188">
    <property type="entry name" value="PurM-like_N"/>
</dbReference>
<feature type="binding site" evidence="1">
    <location>
        <position position="211"/>
    </location>
    <ligand>
        <name>Mg(2+)</name>
        <dbReference type="ChEBI" id="CHEBI:18420"/>
        <label>5</label>
    </ligand>
</feature>
<feature type="domain" description="PurM-like N-terminal" evidence="2">
    <location>
        <begin position="27"/>
        <end position="141"/>
    </location>
</feature>
<accession>A0A3Q8WUP1</accession>
<dbReference type="SUPFAM" id="SSF56042">
    <property type="entry name" value="PurM C-terminal domain-like"/>
    <property type="match status" value="1"/>
</dbReference>
<dbReference type="SUPFAM" id="SSF55326">
    <property type="entry name" value="PurM N-terminal domain-like"/>
    <property type="match status" value="1"/>
</dbReference>
<dbReference type="GO" id="GO:0009229">
    <property type="term" value="P:thiamine diphosphate biosynthetic process"/>
    <property type="evidence" value="ECO:0007669"/>
    <property type="project" value="UniProtKB-UniRule"/>
</dbReference>
<comment type="similarity">
    <text evidence="1">Belongs to the thiamine-monophosphate kinase family.</text>
</comment>
<dbReference type="GO" id="GO:0009030">
    <property type="term" value="F:thiamine-phosphate kinase activity"/>
    <property type="evidence" value="ECO:0007669"/>
    <property type="project" value="UniProtKB-UniRule"/>
</dbReference>